<accession>A0A507C8A8</accession>
<feature type="repeat" description="WD" evidence="10">
    <location>
        <begin position="420"/>
        <end position="452"/>
    </location>
</feature>
<dbReference type="RefSeq" id="XP_031024680.1">
    <property type="nucleotide sequence ID" value="XM_031169361.1"/>
</dbReference>
<feature type="repeat" description="WD" evidence="10">
    <location>
        <begin position="84"/>
        <end position="124"/>
    </location>
</feature>
<evidence type="ECO:0000256" key="3">
    <source>
        <dbReference type="ARBA" id="ARBA00005043"/>
    </source>
</evidence>
<evidence type="ECO:0000256" key="2">
    <source>
        <dbReference type="ARBA" id="ARBA00004496"/>
    </source>
</evidence>
<comment type="caution">
    <text evidence="11">The sequence shown here is derived from an EMBL/GenBank/DDBJ whole genome shotgun (WGS) entry which is preliminary data.</text>
</comment>
<dbReference type="GO" id="GO:0033588">
    <property type="term" value="C:elongator holoenzyme complex"/>
    <property type="evidence" value="ECO:0007669"/>
    <property type="project" value="InterPro"/>
</dbReference>
<protein>
    <recommendedName>
        <fullName evidence="5">Elongator complex protein 2</fullName>
    </recommendedName>
</protein>
<dbReference type="Gene3D" id="2.130.10.10">
    <property type="entry name" value="YVTN repeat-like/Quinoprotein amine dehydrogenase"/>
    <property type="match status" value="4"/>
</dbReference>
<evidence type="ECO:0000256" key="9">
    <source>
        <dbReference type="ARBA" id="ARBA00023242"/>
    </source>
</evidence>
<dbReference type="AlphaFoldDB" id="A0A507C8A8"/>
<sequence length="785" mass="86882">MTSELEFVSIACNRVSNAADWCLDGTVAYAAGNFVAIYHPESFGQNTGSGSAQHDDAIVSGSADGTCRIWKKTQVGKYKTVAELRGHTSGVNCLAVSRGRDLPDGPSLVVAGSLDGWIRVWDVEDLDVENGKPVVLEPVQSLNVSPKYPLCLALACLPNVSTQILVTGNTDNKLTVYAHQNHKFVPLLTLHGHKDWIRAIDLATYTKSPSSTDSSQTPHFNDGDLILASASQDKYIRLWRIAPSQDMQEESVMDVELPQDRLDELVELGDSALAGMKLATKAYIIDVDVDTRDNTRSVTVSRTKAKYSIMFDAMLVGHEDWVHSVFWHLPIIKDGTYHQPMRLISSSTDRSIYLWSPDADTTMWINEVRVGDVSGLNLGFYGAILSPDGRTLLAHAYNGAISLWEQGKEDQTVWMPRVGVSGHSDPVTGLEWDPRSRYLITVSGDQTTRLWSKWIRDGIYTWHEMSRPQIHGYDLQCVAFINKYCFVSGADEKVVRVFEAPRTFVESLENWTGIKDEGAAAANLPLGASLPALGLSNKAVYYGDGLSSGPESSRPTFDAPLPTFTATTGAFMQPPFEHHLSTTTLWPEINKLYGHGFELFALGASHDGCVLASSCKAAKPEHAGIRIWSTSTWREICSPLMSHSLTVTGIKFSYDDRYILTVGRDRMWSLFVKSTEGDVPYKLLCSDAKAHSRIIWDASWTHDTQYFATGSRDKSIKIWKASGETMWEACLTIKTEESVTSVSFMPVLYSEGYCLAAGLEDGRIILYLLIGEELRVYGIIHLDIE</sequence>
<dbReference type="Proteomes" id="UP000319731">
    <property type="component" value="Unassembled WGS sequence"/>
</dbReference>
<reference evidence="11 12" key="1">
    <citation type="journal article" date="2019" name="Sci. Rep.">
        <title>Comparative genomics of chytrid fungi reveal insights into the obligate biotrophic and pathogenic lifestyle of Synchytrium endobioticum.</title>
        <authorList>
            <person name="van de Vossenberg B.T.L.H."/>
            <person name="Warris S."/>
            <person name="Nguyen H.D.T."/>
            <person name="van Gent-Pelzer M.P.E."/>
            <person name="Joly D.L."/>
            <person name="van de Geest H.C."/>
            <person name="Bonants P.J.M."/>
            <person name="Smith D.S."/>
            <person name="Levesque C.A."/>
            <person name="van der Lee T.A.J."/>
        </authorList>
    </citation>
    <scope>NUCLEOTIDE SEQUENCE [LARGE SCALE GENOMIC DNA]</scope>
    <source>
        <strain evidence="11 12">JEL517</strain>
    </source>
</reference>
<dbReference type="InterPro" id="IPR020472">
    <property type="entry name" value="WD40_PAC1"/>
</dbReference>
<dbReference type="PRINTS" id="PR00320">
    <property type="entry name" value="GPROTEINBRPT"/>
</dbReference>
<keyword evidence="8" id="KW-0677">Repeat</keyword>
<evidence type="ECO:0000313" key="12">
    <source>
        <dbReference type="Proteomes" id="UP000319731"/>
    </source>
</evidence>
<dbReference type="PROSITE" id="PS00678">
    <property type="entry name" value="WD_REPEATS_1"/>
    <property type="match status" value="1"/>
</dbReference>
<feature type="repeat" description="WD" evidence="10">
    <location>
        <begin position="688"/>
        <end position="720"/>
    </location>
</feature>
<dbReference type="PANTHER" id="PTHR44111:SF1">
    <property type="entry name" value="ELONGATOR COMPLEX PROTEIN 2"/>
    <property type="match status" value="1"/>
</dbReference>
<keyword evidence="6" id="KW-0963">Cytoplasm</keyword>
<keyword evidence="12" id="KW-1185">Reference proteome</keyword>
<dbReference type="InterPro" id="IPR037289">
    <property type="entry name" value="Elp2"/>
</dbReference>
<dbReference type="SUPFAM" id="SSF50998">
    <property type="entry name" value="Quinoprotein alcohol dehydrogenase-like"/>
    <property type="match status" value="1"/>
</dbReference>
<dbReference type="OrthoDB" id="27911at2759"/>
<dbReference type="PROSITE" id="PS50294">
    <property type="entry name" value="WD_REPEATS_REGION"/>
    <property type="match status" value="3"/>
</dbReference>
<organism evidence="11 12">
    <name type="scientific">Synchytrium microbalum</name>
    <dbReference type="NCBI Taxonomy" id="1806994"/>
    <lineage>
        <taxon>Eukaryota</taxon>
        <taxon>Fungi</taxon>
        <taxon>Fungi incertae sedis</taxon>
        <taxon>Chytridiomycota</taxon>
        <taxon>Chytridiomycota incertae sedis</taxon>
        <taxon>Chytridiomycetes</taxon>
        <taxon>Synchytriales</taxon>
        <taxon>Synchytriaceae</taxon>
        <taxon>Synchytrium</taxon>
    </lineage>
</organism>
<dbReference type="InterPro" id="IPR019775">
    <property type="entry name" value="WD40_repeat_CS"/>
</dbReference>
<name>A0A507C8A8_9FUNG</name>
<evidence type="ECO:0000256" key="10">
    <source>
        <dbReference type="PROSITE-ProRule" id="PRU00221"/>
    </source>
</evidence>
<dbReference type="InterPro" id="IPR015943">
    <property type="entry name" value="WD40/YVTN_repeat-like_dom_sf"/>
</dbReference>
<dbReference type="PROSITE" id="PS50082">
    <property type="entry name" value="WD_REPEATS_2"/>
    <property type="match status" value="3"/>
</dbReference>
<dbReference type="PANTHER" id="PTHR44111">
    <property type="entry name" value="ELONGATOR COMPLEX PROTEIN 2"/>
    <property type="match status" value="1"/>
</dbReference>
<evidence type="ECO:0000313" key="11">
    <source>
        <dbReference type="EMBL" id="TPX33763.1"/>
    </source>
</evidence>
<comment type="subcellular location">
    <subcellularLocation>
        <location evidence="2">Cytoplasm</location>
    </subcellularLocation>
    <subcellularLocation>
        <location evidence="1">Nucleus</location>
    </subcellularLocation>
</comment>
<dbReference type="GO" id="GO:0005634">
    <property type="term" value="C:nucleus"/>
    <property type="evidence" value="ECO:0007669"/>
    <property type="project" value="UniProtKB-SubCell"/>
</dbReference>
<dbReference type="UniPathway" id="UPA00988"/>
<dbReference type="EMBL" id="QEAO01000018">
    <property type="protein sequence ID" value="TPX33763.1"/>
    <property type="molecule type" value="Genomic_DNA"/>
</dbReference>
<dbReference type="GeneID" id="42004658"/>
<dbReference type="SMART" id="SM00320">
    <property type="entry name" value="WD40"/>
    <property type="match status" value="12"/>
</dbReference>
<comment type="similarity">
    <text evidence="4">Belongs to the WD repeat ELP2 family.</text>
</comment>
<dbReference type="InterPro" id="IPR011047">
    <property type="entry name" value="Quinoprotein_ADH-like_sf"/>
</dbReference>
<keyword evidence="9" id="KW-0539">Nucleus</keyword>
<evidence type="ECO:0000256" key="4">
    <source>
        <dbReference type="ARBA" id="ARBA00005881"/>
    </source>
</evidence>
<gene>
    <name evidence="11" type="ORF">SmJEL517_g03433</name>
</gene>
<comment type="pathway">
    <text evidence="3">tRNA modification; 5-methoxycarbonylmethyl-2-thiouridine-tRNA biosynthesis.</text>
</comment>
<dbReference type="InterPro" id="IPR001680">
    <property type="entry name" value="WD40_rpt"/>
</dbReference>
<evidence type="ECO:0000256" key="8">
    <source>
        <dbReference type="ARBA" id="ARBA00022737"/>
    </source>
</evidence>
<dbReference type="STRING" id="1806994.A0A507C8A8"/>
<dbReference type="FunFam" id="2.130.10.10:FF:000400">
    <property type="entry name" value="Elongator acetyltransferase complex subunit 2"/>
    <property type="match status" value="1"/>
</dbReference>
<evidence type="ECO:0000256" key="1">
    <source>
        <dbReference type="ARBA" id="ARBA00004123"/>
    </source>
</evidence>
<evidence type="ECO:0000256" key="6">
    <source>
        <dbReference type="ARBA" id="ARBA00022490"/>
    </source>
</evidence>
<keyword evidence="7 10" id="KW-0853">WD repeat</keyword>
<evidence type="ECO:0000256" key="5">
    <source>
        <dbReference type="ARBA" id="ARBA00020267"/>
    </source>
</evidence>
<dbReference type="Pfam" id="PF00400">
    <property type="entry name" value="WD40"/>
    <property type="match status" value="7"/>
</dbReference>
<evidence type="ECO:0000256" key="7">
    <source>
        <dbReference type="ARBA" id="ARBA00022574"/>
    </source>
</evidence>
<proteinExistence type="inferred from homology"/>
<dbReference type="GO" id="GO:0002098">
    <property type="term" value="P:tRNA wobble uridine modification"/>
    <property type="evidence" value="ECO:0007669"/>
    <property type="project" value="InterPro"/>
</dbReference>
<dbReference type="GO" id="GO:0005737">
    <property type="term" value="C:cytoplasm"/>
    <property type="evidence" value="ECO:0007669"/>
    <property type="project" value="UniProtKB-SubCell"/>
</dbReference>